<dbReference type="EMBL" id="JAYWIO010000008">
    <property type="protein sequence ID" value="KAK7246302.1"/>
    <property type="molecule type" value="Genomic_DNA"/>
</dbReference>
<dbReference type="AlphaFoldDB" id="A0AAN9HSE0"/>
<dbReference type="Proteomes" id="UP001372338">
    <property type="component" value="Unassembled WGS sequence"/>
</dbReference>
<feature type="compositionally biased region" description="Basic and acidic residues" evidence="1">
    <location>
        <begin position="68"/>
        <end position="78"/>
    </location>
</feature>
<feature type="region of interest" description="Disordered" evidence="1">
    <location>
        <begin position="55"/>
        <end position="100"/>
    </location>
</feature>
<feature type="compositionally biased region" description="Acidic residues" evidence="1">
    <location>
        <begin position="56"/>
        <end position="67"/>
    </location>
</feature>
<accession>A0AAN9HSE0</accession>
<protein>
    <submittedName>
        <fullName evidence="2">Uncharacterized protein</fullName>
    </submittedName>
</protein>
<organism evidence="2 3">
    <name type="scientific">Crotalaria pallida</name>
    <name type="common">Smooth rattlebox</name>
    <name type="synonym">Crotalaria striata</name>
    <dbReference type="NCBI Taxonomy" id="3830"/>
    <lineage>
        <taxon>Eukaryota</taxon>
        <taxon>Viridiplantae</taxon>
        <taxon>Streptophyta</taxon>
        <taxon>Embryophyta</taxon>
        <taxon>Tracheophyta</taxon>
        <taxon>Spermatophyta</taxon>
        <taxon>Magnoliopsida</taxon>
        <taxon>eudicotyledons</taxon>
        <taxon>Gunneridae</taxon>
        <taxon>Pentapetalae</taxon>
        <taxon>rosids</taxon>
        <taxon>fabids</taxon>
        <taxon>Fabales</taxon>
        <taxon>Fabaceae</taxon>
        <taxon>Papilionoideae</taxon>
        <taxon>50 kb inversion clade</taxon>
        <taxon>genistoids sensu lato</taxon>
        <taxon>core genistoids</taxon>
        <taxon>Crotalarieae</taxon>
        <taxon>Crotalaria</taxon>
    </lineage>
</organism>
<sequence length="100" mass="11467">MGNIHYRVTNSTFGDSIMSRIHGGENFSDYDEKNRAGDFPVGEFKEDYFKYFDQLPELDSDSDDEDKVDLRKKVKGEEDFPVPNIRNDEDEGRGNPVPTA</sequence>
<name>A0AAN9HSE0_CROPI</name>
<reference evidence="2 3" key="1">
    <citation type="submission" date="2024-01" db="EMBL/GenBank/DDBJ databases">
        <title>The genomes of 5 underutilized Papilionoideae crops provide insights into root nodulation and disease resistanc.</title>
        <authorList>
            <person name="Yuan L."/>
        </authorList>
    </citation>
    <scope>NUCLEOTIDE SEQUENCE [LARGE SCALE GENOMIC DNA]</scope>
    <source>
        <strain evidence="2">ZHUSHIDOU_FW_LH</strain>
        <tissue evidence="2">Leaf</tissue>
    </source>
</reference>
<evidence type="ECO:0000313" key="3">
    <source>
        <dbReference type="Proteomes" id="UP001372338"/>
    </source>
</evidence>
<evidence type="ECO:0000313" key="2">
    <source>
        <dbReference type="EMBL" id="KAK7246302.1"/>
    </source>
</evidence>
<comment type="caution">
    <text evidence="2">The sequence shown here is derived from an EMBL/GenBank/DDBJ whole genome shotgun (WGS) entry which is preliminary data.</text>
</comment>
<keyword evidence="3" id="KW-1185">Reference proteome</keyword>
<gene>
    <name evidence="2" type="ORF">RIF29_41165</name>
</gene>
<evidence type="ECO:0000256" key="1">
    <source>
        <dbReference type="SAM" id="MobiDB-lite"/>
    </source>
</evidence>
<proteinExistence type="predicted"/>